<dbReference type="EMBL" id="ML213504">
    <property type="protein sequence ID" value="TFK56078.1"/>
    <property type="molecule type" value="Genomic_DNA"/>
</dbReference>
<accession>A0A5C3NIZ8</accession>
<protein>
    <recommendedName>
        <fullName evidence="4">Pentacotripeptide-repeat region of PRORP domain-containing protein</fullName>
    </recommendedName>
</protein>
<dbReference type="OrthoDB" id="276151at2759"/>
<feature type="compositionally biased region" description="Gly residues" evidence="1">
    <location>
        <begin position="502"/>
        <end position="518"/>
    </location>
</feature>
<name>A0A5C3NIZ8_9AGAM</name>
<evidence type="ECO:0008006" key="4">
    <source>
        <dbReference type="Google" id="ProtNLM"/>
    </source>
</evidence>
<dbReference type="Proteomes" id="UP000305948">
    <property type="component" value="Unassembled WGS sequence"/>
</dbReference>
<proteinExistence type="predicted"/>
<gene>
    <name evidence="2" type="ORF">OE88DRAFT_706636</name>
</gene>
<evidence type="ECO:0000256" key="1">
    <source>
        <dbReference type="SAM" id="MobiDB-lite"/>
    </source>
</evidence>
<feature type="region of interest" description="Disordered" evidence="1">
    <location>
        <begin position="482"/>
        <end position="520"/>
    </location>
</feature>
<organism evidence="2 3">
    <name type="scientific">Heliocybe sulcata</name>
    <dbReference type="NCBI Taxonomy" id="5364"/>
    <lineage>
        <taxon>Eukaryota</taxon>
        <taxon>Fungi</taxon>
        <taxon>Dikarya</taxon>
        <taxon>Basidiomycota</taxon>
        <taxon>Agaricomycotina</taxon>
        <taxon>Agaricomycetes</taxon>
        <taxon>Gloeophyllales</taxon>
        <taxon>Gloeophyllaceae</taxon>
        <taxon>Heliocybe</taxon>
    </lineage>
</organism>
<feature type="region of interest" description="Disordered" evidence="1">
    <location>
        <begin position="37"/>
        <end position="71"/>
    </location>
</feature>
<dbReference type="AlphaFoldDB" id="A0A5C3NIZ8"/>
<reference evidence="2 3" key="1">
    <citation type="journal article" date="2019" name="Nat. Ecol. Evol.">
        <title>Megaphylogeny resolves global patterns of mushroom evolution.</title>
        <authorList>
            <person name="Varga T."/>
            <person name="Krizsan K."/>
            <person name="Foldi C."/>
            <person name="Dima B."/>
            <person name="Sanchez-Garcia M."/>
            <person name="Sanchez-Ramirez S."/>
            <person name="Szollosi G.J."/>
            <person name="Szarkandi J.G."/>
            <person name="Papp V."/>
            <person name="Albert L."/>
            <person name="Andreopoulos W."/>
            <person name="Angelini C."/>
            <person name="Antonin V."/>
            <person name="Barry K.W."/>
            <person name="Bougher N.L."/>
            <person name="Buchanan P."/>
            <person name="Buyck B."/>
            <person name="Bense V."/>
            <person name="Catcheside P."/>
            <person name="Chovatia M."/>
            <person name="Cooper J."/>
            <person name="Damon W."/>
            <person name="Desjardin D."/>
            <person name="Finy P."/>
            <person name="Geml J."/>
            <person name="Haridas S."/>
            <person name="Hughes K."/>
            <person name="Justo A."/>
            <person name="Karasinski D."/>
            <person name="Kautmanova I."/>
            <person name="Kiss B."/>
            <person name="Kocsube S."/>
            <person name="Kotiranta H."/>
            <person name="LaButti K.M."/>
            <person name="Lechner B.E."/>
            <person name="Liimatainen K."/>
            <person name="Lipzen A."/>
            <person name="Lukacs Z."/>
            <person name="Mihaltcheva S."/>
            <person name="Morgado L.N."/>
            <person name="Niskanen T."/>
            <person name="Noordeloos M.E."/>
            <person name="Ohm R.A."/>
            <person name="Ortiz-Santana B."/>
            <person name="Ovrebo C."/>
            <person name="Racz N."/>
            <person name="Riley R."/>
            <person name="Savchenko A."/>
            <person name="Shiryaev A."/>
            <person name="Soop K."/>
            <person name="Spirin V."/>
            <person name="Szebenyi C."/>
            <person name="Tomsovsky M."/>
            <person name="Tulloss R.E."/>
            <person name="Uehling J."/>
            <person name="Grigoriev I.V."/>
            <person name="Vagvolgyi C."/>
            <person name="Papp T."/>
            <person name="Martin F.M."/>
            <person name="Miettinen O."/>
            <person name="Hibbett D.S."/>
            <person name="Nagy L.G."/>
        </authorList>
    </citation>
    <scope>NUCLEOTIDE SEQUENCE [LARGE SCALE GENOMIC DNA]</scope>
    <source>
        <strain evidence="2 3">OMC1185</strain>
    </source>
</reference>
<evidence type="ECO:0000313" key="3">
    <source>
        <dbReference type="Proteomes" id="UP000305948"/>
    </source>
</evidence>
<dbReference type="STRING" id="5364.A0A5C3NIZ8"/>
<keyword evidence="3" id="KW-1185">Reference proteome</keyword>
<evidence type="ECO:0000313" key="2">
    <source>
        <dbReference type="EMBL" id="TFK56078.1"/>
    </source>
</evidence>
<dbReference type="Gene3D" id="1.25.40.10">
    <property type="entry name" value="Tetratricopeptide repeat domain"/>
    <property type="match status" value="1"/>
</dbReference>
<feature type="region of interest" description="Disordered" evidence="1">
    <location>
        <begin position="318"/>
        <end position="347"/>
    </location>
</feature>
<dbReference type="Pfam" id="PF13812">
    <property type="entry name" value="PPR_3"/>
    <property type="match status" value="1"/>
</dbReference>
<feature type="compositionally biased region" description="Low complexity" evidence="1">
    <location>
        <begin position="42"/>
        <end position="59"/>
    </location>
</feature>
<dbReference type="InterPro" id="IPR011990">
    <property type="entry name" value="TPR-like_helical_dom_sf"/>
</dbReference>
<dbReference type="InterPro" id="IPR002885">
    <property type="entry name" value="PPR_rpt"/>
</dbReference>
<sequence length="554" mass="60427">MWDLVRARVAARRPRLTTSSRSSSAWAWRVPFSHTNELADNPSDASSPAAASTPRRTPTYKVTDFPVESEPNPTDVWDRYAELVATEGPENIAPAVHRVALRKSVPDRRMIRLGAPGMKRVVYENRMRAVVQNMDRAGSQASLDDYHFILTQFAAGGHCMGSRQVLADMIESGVEPTATTFGLVMQAIAHRLFIARRPEQRPGIIHMTKRVLDEVLEKMSTRGVPWTSANMDLAIRILRETTDRQGYEKLLRVAYGVDIRNPDRLALEYAQTPKDAESGPLQLSTAALNTTIDTLGHIAPTSQLVAMFEALTTPLPASRPQPSYALEEDEEDFGVPPDSQTVGRPPCATPNTATYTILMQHLTYHKTLLRHYMLQVMQAEHDVDRRVCGLINRGVALGEIPAHHVAVNRDMISAVWSQASSPQEERPLSVLQRPLVQDASPAGTRCPHPIAIRRQRSYTFCHSAILARFPTALFLFGASEVPPSEDAPVGPRARYQRDRGPGAQGGRGNSALGRGGAGAARRAGGEAARGVCFVGRSASGGVAGAVEDDCGESG</sequence>